<organism evidence="3 4">
    <name type="scientific">Candidatus Sulfotelmatobacter kueseliae</name>
    <dbReference type="NCBI Taxonomy" id="2042962"/>
    <lineage>
        <taxon>Bacteria</taxon>
        <taxon>Pseudomonadati</taxon>
        <taxon>Acidobacteriota</taxon>
        <taxon>Terriglobia</taxon>
        <taxon>Terriglobales</taxon>
        <taxon>Candidatus Korobacteraceae</taxon>
        <taxon>Candidatus Sulfotelmatobacter</taxon>
    </lineage>
</organism>
<keyword evidence="1" id="KW-0812">Transmembrane</keyword>
<evidence type="ECO:0000256" key="1">
    <source>
        <dbReference type="SAM" id="Phobius"/>
    </source>
</evidence>
<proteinExistence type="predicted"/>
<reference evidence="4" key="1">
    <citation type="submission" date="2018-02" db="EMBL/GenBank/DDBJ databases">
        <authorList>
            <person name="Hausmann B."/>
        </authorList>
    </citation>
    <scope>NUCLEOTIDE SEQUENCE [LARGE SCALE GENOMIC DNA]</scope>
    <source>
        <strain evidence="4">Peat soil MAG SbA1</strain>
    </source>
</reference>
<feature type="domain" description="Putative zinc-finger" evidence="2">
    <location>
        <begin position="12"/>
        <end position="46"/>
    </location>
</feature>
<protein>
    <submittedName>
        <fullName evidence="3">Putative anti-sigma factor</fullName>
    </submittedName>
</protein>
<dbReference type="AlphaFoldDB" id="A0A2U3KRQ4"/>
<dbReference type="OrthoDB" id="116459at2"/>
<dbReference type="Gene3D" id="1.10.10.1320">
    <property type="entry name" value="Anti-sigma factor, zinc-finger domain"/>
    <property type="match status" value="1"/>
</dbReference>
<evidence type="ECO:0000259" key="2">
    <source>
        <dbReference type="Pfam" id="PF13490"/>
    </source>
</evidence>
<dbReference type="Proteomes" id="UP000238701">
    <property type="component" value="Unassembled WGS sequence"/>
</dbReference>
<keyword evidence="1" id="KW-1133">Transmembrane helix</keyword>
<dbReference type="EMBL" id="OMOD01000138">
    <property type="protein sequence ID" value="SPF42321.1"/>
    <property type="molecule type" value="Genomic_DNA"/>
</dbReference>
<keyword evidence="1" id="KW-0472">Membrane</keyword>
<accession>A0A2U3KRQ4</accession>
<sequence length="231" mass="25396">MKGTEEINELRCPQARRFFSPYLDGAVTGAEMLALEEHWRHCAACRAGYQELRRTQQLLASVQRPQAPEDLGLRLRVAISREAAEARAPFQGLLVRLENSFQAFMVPATAGFLSALVIFGIAMAYFVAPSSLQANNDVPLVMVNTAPQLQPSAFGLTLDTINADSLVIEAYVDAHGRVQDYRILSDTEESKEVLSQVKQMLILATFRPALSMGRPTPSRAVLSFSKISVKG</sequence>
<evidence type="ECO:0000313" key="3">
    <source>
        <dbReference type="EMBL" id="SPF42321.1"/>
    </source>
</evidence>
<evidence type="ECO:0000313" key="4">
    <source>
        <dbReference type="Proteomes" id="UP000238701"/>
    </source>
</evidence>
<feature type="transmembrane region" description="Helical" evidence="1">
    <location>
        <begin position="104"/>
        <end position="128"/>
    </location>
</feature>
<name>A0A2U3KRQ4_9BACT</name>
<dbReference type="InterPro" id="IPR027383">
    <property type="entry name" value="Znf_put"/>
</dbReference>
<dbReference type="Pfam" id="PF13490">
    <property type="entry name" value="zf-HC2"/>
    <property type="match status" value="1"/>
</dbReference>
<dbReference type="InterPro" id="IPR041916">
    <property type="entry name" value="Anti_sigma_zinc_sf"/>
</dbReference>
<gene>
    <name evidence="3" type="ORF">SBA1_440019</name>
</gene>